<sequence>MDEQFLHYIWKYQKFDSSDLLLTDGQSLKVFNPGNHNHDSGPDFEEARIKIDELEWAGQIEIHINSSDWYHHNHQNDPAYENVVLHVVWNEDKTVEVGGSPLPTLELKDLVSHQLLERYQNHIQAPTEILCQNQLSKISSLTIRSMMDRVLVERLEEKASRILDDLSKNKNDWEESTYRALASNFGFSTNKEAFIRLTQILPFAKLKKVLQSEKQTESLIFGQAGFLEKGSDPYETELKKEFDFLRKKFQLQEPMISVQWKFGKLRPANFPTVRLSQFASLLTHQPQLFSILTQTKNIKELKKALITPMSSYWQGHYDFGKPRTRISKTIGNSSFENILINTIAPLLAAYARYTDDQLFMDRAIELLESVVGESNRITKKWNDPNMQIHTAFDSQALIHLFKNYCQKRKCLQCNIGVDLLNK</sequence>
<dbReference type="OrthoDB" id="1005072at2"/>
<evidence type="ECO:0000313" key="2">
    <source>
        <dbReference type="Proteomes" id="UP000198393"/>
    </source>
</evidence>
<dbReference type="RefSeq" id="WP_089357035.1">
    <property type="nucleotide sequence ID" value="NZ_FZPD01000004.1"/>
</dbReference>
<dbReference type="InterPro" id="IPR021272">
    <property type="entry name" value="DUF2851"/>
</dbReference>
<organism evidence="1 2">
    <name type="scientific">Ekhidna lutea</name>
    <dbReference type="NCBI Taxonomy" id="447679"/>
    <lineage>
        <taxon>Bacteria</taxon>
        <taxon>Pseudomonadati</taxon>
        <taxon>Bacteroidota</taxon>
        <taxon>Cytophagia</taxon>
        <taxon>Cytophagales</taxon>
        <taxon>Reichenbachiellaceae</taxon>
        <taxon>Ekhidna</taxon>
    </lineage>
</organism>
<keyword evidence="2" id="KW-1185">Reference proteome</keyword>
<gene>
    <name evidence="1" type="ORF">SAMN05421640_2313</name>
</gene>
<dbReference type="Proteomes" id="UP000198393">
    <property type="component" value="Unassembled WGS sequence"/>
</dbReference>
<proteinExistence type="predicted"/>
<reference evidence="1 2" key="1">
    <citation type="submission" date="2017-06" db="EMBL/GenBank/DDBJ databases">
        <authorList>
            <person name="Kim H.J."/>
            <person name="Triplett B.A."/>
        </authorList>
    </citation>
    <scope>NUCLEOTIDE SEQUENCE [LARGE SCALE GENOMIC DNA]</scope>
    <source>
        <strain evidence="1 2">DSM 19307</strain>
    </source>
</reference>
<name>A0A239JZN9_EKHLU</name>
<accession>A0A239JZN9</accession>
<dbReference type="EMBL" id="FZPD01000004">
    <property type="protein sequence ID" value="SNT10883.1"/>
    <property type="molecule type" value="Genomic_DNA"/>
</dbReference>
<protein>
    <recommendedName>
        <fullName evidence="3">DUF2851 domain-containing protein</fullName>
    </recommendedName>
</protein>
<evidence type="ECO:0000313" key="1">
    <source>
        <dbReference type="EMBL" id="SNT10883.1"/>
    </source>
</evidence>
<evidence type="ECO:0008006" key="3">
    <source>
        <dbReference type="Google" id="ProtNLM"/>
    </source>
</evidence>
<dbReference type="AlphaFoldDB" id="A0A239JZN9"/>
<dbReference type="Pfam" id="PF11013">
    <property type="entry name" value="DUF2851"/>
    <property type="match status" value="1"/>
</dbReference>